<keyword evidence="2" id="KW-1185">Reference proteome</keyword>
<gene>
    <name evidence="1" type="ORF">E5336_01510</name>
</gene>
<sequence>MDINTIVLVLTLLSGVALFLYGMSVMGDGLKQMAGNKLELILYKLTNTPLKGLLLGAAVTAVIQSSSATTVMVVGFVNSGMMKVAQAIGIIMGANIGTSITGWILCLSYIDGQQGIAQLLSTATISAIVAILGIIFRTFLKKDVYRQLGNIMLGFAILMIGMQTMSGAVAPLKDSPAFVSMLTSFTNPVLGIVFGIALTAVLQSASAAVGVLQALSVTGAIVFQSAYPMIMGIGIGAACPVLLSAMGTNKYGKRTALVYLINDVFAMILGTTLFYSVNAFVHFDFYSMTMSPFSVALLNTVYRAAAMIILLPFVKGIEKIVTLLVPGKDEDDDEDDDFELLEERFLSYPAIAINQCHRSIVMMAKSCLKNLSRAFTLYGDFSDKLYKKVQNREKKVDKYEDKIGAYLIQLTGKEMTEIQSKEVSEYLHCIGDFERTGDHAYHIAHIGKDMSEKGIRFSSVAEHELSILESATKDIMDLTIDAFENQDMDTAKHVEPLKDLISILCDELKMRHVQRLRDGICSLDQGIYYSELLNNLERIADHCSNVAVCLLEMATSDYDSHAYLSQYRREKTGEYATYFKEYDEKYGI</sequence>
<accession>A0AC61RAK9</accession>
<dbReference type="EMBL" id="SRYG01000002">
    <property type="protein sequence ID" value="TGY67115.1"/>
    <property type="molecule type" value="Genomic_DNA"/>
</dbReference>
<reference evidence="1" key="1">
    <citation type="submission" date="2019-04" db="EMBL/GenBank/DDBJ databases">
        <title>Microbes associate with the intestines of laboratory mice.</title>
        <authorList>
            <person name="Navarre W."/>
            <person name="Wong E."/>
            <person name="Huang K."/>
            <person name="Tropini C."/>
            <person name="Ng K."/>
            <person name="Yu B."/>
        </authorList>
    </citation>
    <scope>NUCLEOTIDE SEQUENCE</scope>
    <source>
        <strain evidence="1">NM09_H32</strain>
    </source>
</reference>
<evidence type="ECO:0000313" key="2">
    <source>
        <dbReference type="Proteomes" id="UP000308836"/>
    </source>
</evidence>
<evidence type="ECO:0000313" key="1">
    <source>
        <dbReference type="EMBL" id="TGY67115.1"/>
    </source>
</evidence>
<comment type="caution">
    <text evidence="1">The sequence shown here is derived from an EMBL/GenBank/DDBJ whole genome shotgun (WGS) entry which is preliminary data.</text>
</comment>
<name>A0AC61RAK9_9FIRM</name>
<dbReference type="Proteomes" id="UP000308836">
    <property type="component" value="Unassembled WGS sequence"/>
</dbReference>
<organism evidence="1 2">
    <name type="scientific">Dubosiella muris</name>
    <dbReference type="NCBI Taxonomy" id="3038133"/>
    <lineage>
        <taxon>Bacteria</taxon>
        <taxon>Bacillati</taxon>
        <taxon>Bacillota</taxon>
        <taxon>Erysipelotrichia</taxon>
        <taxon>Erysipelotrichales</taxon>
        <taxon>Erysipelotrichaceae</taxon>
        <taxon>Dubosiella</taxon>
    </lineage>
</organism>
<proteinExistence type="predicted"/>
<protein>
    <submittedName>
        <fullName evidence="1">Na/Pi cotransporter family protein</fullName>
    </submittedName>
</protein>